<dbReference type="SUPFAM" id="SSF53955">
    <property type="entry name" value="Lysozyme-like"/>
    <property type="match status" value="1"/>
</dbReference>
<name>A0A7K0JGR1_PHOVU</name>
<dbReference type="InterPro" id="IPR052354">
    <property type="entry name" value="Cell_Wall_Dynamics_Protein"/>
</dbReference>
<dbReference type="PANTHER" id="PTHR34408:SF2">
    <property type="entry name" value="CELL WALL-BINDING PROTEIN YWSB"/>
    <property type="match status" value="1"/>
</dbReference>
<reference evidence="1 2" key="1">
    <citation type="submission" date="2019-09" db="EMBL/GenBank/DDBJ databases">
        <title>In-depth cultivation of the pig gut microbiome towards novel bacterial diversity and tailored functional studies.</title>
        <authorList>
            <person name="Wylensek D."/>
            <person name="Hitch T.C.A."/>
            <person name="Clavel T."/>
        </authorList>
    </citation>
    <scope>NUCLEOTIDE SEQUENCE [LARGE SCALE GENOMIC DNA]</scope>
    <source>
        <strain evidence="1 2">WCA-389-WT-3C</strain>
    </source>
</reference>
<accession>A0A7K0JGR1</accession>
<evidence type="ECO:0000313" key="1">
    <source>
        <dbReference type="EMBL" id="MSS48943.1"/>
    </source>
</evidence>
<dbReference type="EMBL" id="VULU01000020">
    <property type="protein sequence ID" value="MSS48943.1"/>
    <property type="molecule type" value="Genomic_DNA"/>
</dbReference>
<proteinExistence type="predicted"/>
<gene>
    <name evidence="1" type="ORF">FYJ30_11675</name>
</gene>
<dbReference type="Gene3D" id="1.10.530.10">
    <property type="match status" value="1"/>
</dbReference>
<dbReference type="PANTHER" id="PTHR34408">
    <property type="entry name" value="FAMILY PROTEIN, PUTATIVE-RELATED"/>
    <property type="match status" value="1"/>
</dbReference>
<comment type="caution">
    <text evidence="1">The sequence shown here is derived from an EMBL/GenBank/DDBJ whole genome shotgun (WGS) entry which is preliminary data.</text>
</comment>
<sequence length="257" mass="29008">MLILTATLKRSGSTMSCSIDVQCSRCHKTSCEDLSIIFPKATEKHLRDVVDIYNSYADKFGIDTCLKKAHFWAQVRQETGESLSVPKGENLNYSAERLYSGAIFSYFRNNKEAFKYGRTKDHPANQEAIANRVYANRLGNGDIDSGDGWRYRGGGILQLTGKSNYEKVNDEVKKKCPDLSINIDGNSIHNIFEGIISAMAFWSMSGLNNIADIDATEGTCNKVTRIINVHTDSYKERYRNLNLCVKTFRTLQCRNKL</sequence>
<dbReference type="RefSeq" id="WP_154577435.1">
    <property type="nucleotide sequence ID" value="NZ_VULU01000020.1"/>
</dbReference>
<dbReference type="InterPro" id="IPR023346">
    <property type="entry name" value="Lysozyme-like_dom_sf"/>
</dbReference>
<organism evidence="1 2">
    <name type="scientific">Phocaeicola vulgatus</name>
    <name type="common">Bacteroides vulgatus</name>
    <dbReference type="NCBI Taxonomy" id="821"/>
    <lineage>
        <taxon>Bacteria</taxon>
        <taxon>Pseudomonadati</taxon>
        <taxon>Bacteroidota</taxon>
        <taxon>Bacteroidia</taxon>
        <taxon>Bacteroidales</taxon>
        <taxon>Bacteroidaceae</taxon>
        <taxon>Phocaeicola</taxon>
    </lineage>
</organism>
<evidence type="ECO:0000313" key="2">
    <source>
        <dbReference type="Proteomes" id="UP000460950"/>
    </source>
</evidence>
<dbReference type="Proteomes" id="UP000460950">
    <property type="component" value="Unassembled WGS sequence"/>
</dbReference>
<evidence type="ECO:0008006" key="3">
    <source>
        <dbReference type="Google" id="ProtNLM"/>
    </source>
</evidence>
<protein>
    <recommendedName>
        <fullName evidence="3">Glycoside hydrolase family 19 protein</fullName>
    </recommendedName>
</protein>
<dbReference type="AlphaFoldDB" id="A0A7K0JGR1"/>